<name>B6WSQ1_9BACT</name>
<dbReference type="AlphaFoldDB" id="B6WSQ1"/>
<feature type="compositionally biased region" description="Polar residues" evidence="1">
    <location>
        <begin position="186"/>
        <end position="195"/>
    </location>
</feature>
<protein>
    <submittedName>
        <fullName evidence="3">Bacteriophage Mu Gp45 protein</fullName>
    </submittedName>
</protein>
<dbReference type="NCBIfam" id="TIGR01644">
    <property type="entry name" value="phage_P2_V"/>
    <property type="match status" value="1"/>
</dbReference>
<dbReference type="OrthoDB" id="9802994at2"/>
<reference evidence="3 4" key="2">
    <citation type="submission" date="2008-10" db="EMBL/GenBank/DDBJ databases">
        <authorList>
            <person name="Fulton L."/>
            <person name="Clifton S."/>
            <person name="Fulton B."/>
            <person name="Xu J."/>
            <person name="Minx P."/>
            <person name="Pepin K.H."/>
            <person name="Johnson M."/>
            <person name="Bhonagiri V."/>
            <person name="Nash W.E."/>
            <person name="Mardis E.R."/>
            <person name="Wilson R.K."/>
        </authorList>
    </citation>
    <scope>NUCLEOTIDE SEQUENCE [LARGE SCALE GENOMIC DNA]</scope>
    <source>
        <strain evidence="3 4">ATCC 29098</strain>
    </source>
</reference>
<sequence length="222" mass="23131">MSIIEIVESRIARALRGLRFPYRARLTARNDAPGLQLAQADALAGEQAQAVEVLQQFGFSSGVPEGSDLIVIPLGGRTSASVIIATENAAYRLKVGPGEARMYSQDGAYIHIKQGRVIEIDCDELAINVKNNARLTAGQQVTVEAGSGIVLDTPQTTVTGNMTATGQQGDRVEMTADMTLRGNITQTGSITSSGDHTAGGISLTGHTHTGVQTGGGSTGKPQ</sequence>
<comment type="caution">
    <text evidence="3">The sequence shown here is derived from an EMBL/GenBank/DDBJ whole genome shotgun (WGS) entry which is preliminary data.</text>
</comment>
<evidence type="ECO:0000313" key="4">
    <source>
        <dbReference type="Proteomes" id="UP000003676"/>
    </source>
</evidence>
<reference evidence="3 4" key="1">
    <citation type="submission" date="2008-10" db="EMBL/GenBank/DDBJ databases">
        <title>Draft genome sequence of Desulvovibrio piger (ATCC 29098).</title>
        <authorList>
            <person name="Sudarsanam P."/>
            <person name="Ley R."/>
            <person name="Guruge J."/>
            <person name="Turnbaugh P.J."/>
            <person name="Mahowald M."/>
            <person name="Liep D."/>
            <person name="Gordon J."/>
        </authorList>
    </citation>
    <scope>NUCLEOTIDE SEQUENCE [LARGE SCALE GENOMIC DNA]</scope>
    <source>
        <strain evidence="3 4">ATCC 29098</strain>
    </source>
</reference>
<organism evidence="3 4">
    <name type="scientific">Desulfovibrio piger ATCC 29098</name>
    <dbReference type="NCBI Taxonomy" id="411464"/>
    <lineage>
        <taxon>Bacteria</taxon>
        <taxon>Pseudomonadati</taxon>
        <taxon>Thermodesulfobacteriota</taxon>
        <taxon>Desulfovibrionia</taxon>
        <taxon>Desulfovibrionales</taxon>
        <taxon>Desulfovibrionaceae</taxon>
        <taxon>Desulfovibrio</taxon>
    </lineage>
</organism>
<feature type="domain" description="Bacteriophage Mu Gp45 N-terminal" evidence="2">
    <location>
        <begin position="23"/>
        <end position="89"/>
    </location>
</feature>
<dbReference type="eggNOG" id="COG4384">
    <property type="taxonomic scope" value="Bacteria"/>
</dbReference>
<accession>B6WSQ1</accession>
<dbReference type="Pfam" id="PF06890">
    <property type="entry name" value="Phage_Mu_Gp45"/>
    <property type="match status" value="1"/>
</dbReference>
<dbReference type="Pfam" id="PF18946">
    <property type="entry name" value="Apex"/>
    <property type="match status" value="1"/>
</dbReference>
<dbReference type="EMBL" id="ABXU01000028">
    <property type="protein sequence ID" value="EEB33995.1"/>
    <property type="molecule type" value="Genomic_DNA"/>
</dbReference>
<proteinExistence type="predicted"/>
<dbReference type="InterPro" id="IPR013046">
    <property type="entry name" value="GpV/Gp45"/>
</dbReference>
<evidence type="ECO:0000313" key="3">
    <source>
        <dbReference type="EMBL" id="EEB33995.1"/>
    </source>
</evidence>
<feature type="compositionally biased region" description="Gly residues" evidence="1">
    <location>
        <begin position="212"/>
        <end position="222"/>
    </location>
</feature>
<dbReference type="InterPro" id="IPR014462">
    <property type="entry name" value="Phage_Mu_Gp45"/>
</dbReference>
<dbReference type="RefSeq" id="WP_006005529.1">
    <property type="nucleotide sequence ID" value="NZ_DS996355.1"/>
</dbReference>
<gene>
    <name evidence="3" type="ORF">DESPIG_01103</name>
</gene>
<evidence type="ECO:0000256" key="1">
    <source>
        <dbReference type="SAM" id="MobiDB-lite"/>
    </source>
</evidence>
<evidence type="ECO:0000259" key="2">
    <source>
        <dbReference type="Pfam" id="PF06890"/>
    </source>
</evidence>
<dbReference type="PIRSF" id="PIRSF012337">
    <property type="entry name" value="gp45"/>
    <property type="match status" value="1"/>
</dbReference>
<dbReference type="InterPro" id="IPR053861">
    <property type="entry name" value="Phage_Mu_Gp45_N"/>
</dbReference>
<feature type="region of interest" description="Disordered" evidence="1">
    <location>
        <begin position="186"/>
        <end position="222"/>
    </location>
</feature>
<dbReference type="InterPro" id="IPR044033">
    <property type="entry name" value="GpV-like_apex"/>
</dbReference>
<dbReference type="HOGENOM" id="CLU_108409_0_0_7"/>
<dbReference type="Proteomes" id="UP000003676">
    <property type="component" value="Unassembled WGS sequence"/>
</dbReference>